<comment type="caution">
    <text evidence="3">The sequence shown here is derived from an EMBL/GenBank/DDBJ whole genome shotgun (WGS) entry which is preliminary data.</text>
</comment>
<dbReference type="InterPro" id="IPR037682">
    <property type="entry name" value="TonB_C"/>
</dbReference>
<feature type="signal peptide" evidence="1">
    <location>
        <begin position="1"/>
        <end position="27"/>
    </location>
</feature>
<dbReference type="Proteomes" id="UP001379945">
    <property type="component" value="Unassembled WGS sequence"/>
</dbReference>
<protein>
    <submittedName>
        <fullName evidence="3">Energy transducer TonB</fullName>
    </submittedName>
</protein>
<evidence type="ECO:0000313" key="4">
    <source>
        <dbReference type="Proteomes" id="UP001379945"/>
    </source>
</evidence>
<proteinExistence type="predicted"/>
<accession>A0ABU9C6Y9</accession>
<dbReference type="Gene3D" id="3.30.2420.10">
    <property type="entry name" value="TonB"/>
    <property type="match status" value="1"/>
</dbReference>
<organism evidence="3 4">
    <name type="scientific">Ideonella margarita</name>
    <dbReference type="NCBI Taxonomy" id="2984191"/>
    <lineage>
        <taxon>Bacteria</taxon>
        <taxon>Pseudomonadati</taxon>
        <taxon>Pseudomonadota</taxon>
        <taxon>Betaproteobacteria</taxon>
        <taxon>Burkholderiales</taxon>
        <taxon>Sphaerotilaceae</taxon>
        <taxon>Ideonella</taxon>
    </lineage>
</organism>
<evidence type="ECO:0000313" key="3">
    <source>
        <dbReference type="EMBL" id="MEK8046666.1"/>
    </source>
</evidence>
<dbReference type="SUPFAM" id="SSF74653">
    <property type="entry name" value="TolA/TonB C-terminal domain"/>
    <property type="match status" value="1"/>
</dbReference>
<reference evidence="3 4" key="1">
    <citation type="submission" date="2024-04" db="EMBL/GenBank/DDBJ databases">
        <title>Novel species of the genus Ideonella isolated from streams.</title>
        <authorList>
            <person name="Lu H."/>
        </authorList>
    </citation>
    <scope>NUCLEOTIDE SEQUENCE [LARGE SCALE GENOMIC DNA]</scope>
    <source>
        <strain evidence="3 4">LYT19W</strain>
    </source>
</reference>
<sequence length="112" mass="11784">MYKRSISSLLAATLLGGLIVAAPAAHADPKIIKKVPPEFPDEAIRRKVNDGVLKTKVSIDGAGNVTDVQIVEAIPAPAKVFSGAATAALMKWKFEGSGKPDSADIRLVFSQE</sequence>
<evidence type="ECO:0000259" key="2">
    <source>
        <dbReference type="Pfam" id="PF03544"/>
    </source>
</evidence>
<name>A0ABU9C6Y9_9BURK</name>
<feature type="chain" id="PRO_5047063887" evidence="1">
    <location>
        <begin position="28"/>
        <end position="112"/>
    </location>
</feature>
<keyword evidence="4" id="KW-1185">Reference proteome</keyword>
<keyword evidence="1" id="KW-0732">Signal</keyword>
<feature type="domain" description="TonB C-terminal" evidence="2">
    <location>
        <begin position="36"/>
        <end position="105"/>
    </location>
</feature>
<gene>
    <name evidence="3" type="ORF">AACH00_09930</name>
</gene>
<evidence type="ECO:0000256" key="1">
    <source>
        <dbReference type="SAM" id="SignalP"/>
    </source>
</evidence>
<dbReference type="Pfam" id="PF03544">
    <property type="entry name" value="TonB_C"/>
    <property type="match status" value="1"/>
</dbReference>
<dbReference type="RefSeq" id="WP_341398962.1">
    <property type="nucleotide sequence ID" value="NZ_JBBUTI010000006.1"/>
</dbReference>
<dbReference type="EMBL" id="JBBUTI010000006">
    <property type="protein sequence ID" value="MEK8046666.1"/>
    <property type="molecule type" value="Genomic_DNA"/>
</dbReference>